<name>A0AAD7CDV4_9AGAR</name>
<evidence type="ECO:0000313" key="3">
    <source>
        <dbReference type="EMBL" id="KAJ7646530.1"/>
    </source>
</evidence>
<comment type="caution">
    <text evidence="3">The sequence shown here is derived from an EMBL/GenBank/DDBJ whole genome shotgun (WGS) entry which is preliminary data.</text>
</comment>
<evidence type="ECO:0000256" key="1">
    <source>
        <dbReference type="SAM" id="MobiDB-lite"/>
    </source>
</evidence>
<feature type="chain" id="PRO_5041956204" evidence="2">
    <location>
        <begin position="26"/>
        <end position="211"/>
    </location>
</feature>
<dbReference type="AlphaFoldDB" id="A0AAD7CDV4"/>
<accession>A0AAD7CDV4</accession>
<evidence type="ECO:0000256" key="2">
    <source>
        <dbReference type="SAM" id="SignalP"/>
    </source>
</evidence>
<dbReference type="EMBL" id="JARKIF010000002">
    <property type="protein sequence ID" value="KAJ7646530.1"/>
    <property type="molecule type" value="Genomic_DNA"/>
</dbReference>
<feature type="region of interest" description="Disordered" evidence="1">
    <location>
        <begin position="118"/>
        <end position="147"/>
    </location>
</feature>
<keyword evidence="4" id="KW-1185">Reference proteome</keyword>
<evidence type="ECO:0000313" key="4">
    <source>
        <dbReference type="Proteomes" id="UP001221142"/>
    </source>
</evidence>
<feature type="region of interest" description="Disordered" evidence="1">
    <location>
        <begin position="36"/>
        <end position="81"/>
    </location>
</feature>
<gene>
    <name evidence="3" type="ORF">FB45DRAFT_890692</name>
</gene>
<feature type="compositionally biased region" description="Polar residues" evidence="1">
    <location>
        <begin position="126"/>
        <end position="144"/>
    </location>
</feature>
<protein>
    <submittedName>
        <fullName evidence="3">Uncharacterized protein</fullName>
    </submittedName>
</protein>
<sequence>MPYHAPPTALLLAALILHLSQHPLASRLSSSSLCHRGQPLAEGPRRGHLSSFHTAPSSNRDGLLEESRVNPQRRLRPTQLAQEPASRVRSFTFAVSYPALQATRCCVWFLPPASSSLASDSFRLSTPLSRPSPGRTTQSLTSFSPPTPISYHLRQALSSLSPRLRLPSEIPSSYLGRLCGLGHVKTRRRRLTVPGASPLGFSSSHSFLRAA</sequence>
<proteinExistence type="predicted"/>
<reference evidence="3" key="1">
    <citation type="submission" date="2023-03" db="EMBL/GenBank/DDBJ databases">
        <title>Massive genome expansion in bonnet fungi (Mycena s.s.) driven by repeated elements and novel gene families across ecological guilds.</title>
        <authorList>
            <consortium name="Lawrence Berkeley National Laboratory"/>
            <person name="Harder C.B."/>
            <person name="Miyauchi S."/>
            <person name="Viragh M."/>
            <person name="Kuo A."/>
            <person name="Thoen E."/>
            <person name="Andreopoulos B."/>
            <person name="Lu D."/>
            <person name="Skrede I."/>
            <person name="Drula E."/>
            <person name="Henrissat B."/>
            <person name="Morin E."/>
            <person name="Kohler A."/>
            <person name="Barry K."/>
            <person name="LaButti K."/>
            <person name="Morin E."/>
            <person name="Salamov A."/>
            <person name="Lipzen A."/>
            <person name="Mereny Z."/>
            <person name="Hegedus B."/>
            <person name="Baldrian P."/>
            <person name="Stursova M."/>
            <person name="Weitz H."/>
            <person name="Taylor A."/>
            <person name="Grigoriev I.V."/>
            <person name="Nagy L.G."/>
            <person name="Martin F."/>
            <person name="Kauserud H."/>
        </authorList>
    </citation>
    <scope>NUCLEOTIDE SEQUENCE</scope>
    <source>
        <strain evidence="3">9284</strain>
    </source>
</reference>
<dbReference type="Proteomes" id="UP001221142">
    <property type="component" value="Unassembled WGS sequence"/>
</dbReference>
<feature type="compositionally biased region" description="Polar residues" evidence="1">
    <location>
        <begin position="51"/>
        <end position="60"/>
    </location>
</feature>
<feature type="signal peptide" evidence="2">
    <location>
        <begin position="1"/>
        <end position="25"/>
    </location>
</feature>
<organism evidence="3 4">
    <name type="scientific">Roridomyces roridus</name>
    <dbReference type="NCBI Taxonomy" id="1738132"/>
    <lineage>
        <taxon>Eukaryota</taxon>
        <taxon>Fungi</taxon>
        <taxon>Dikarya</taxon>
        <taxon>Basidiomycota</taxon>
        <taxon>Agaricomycotina</taxon>
        <taxon>Agaricomycetes</taxon>
        <taxon>Agaricomycetidae</taxon>
        <taxon>Agaricales</taxon>
        <taxon>Marasmiineae</taxon>
        <taxon>Mycenaceae</taxon>
        <taxon>Roridomyces</taxon>
    </lineage>
</organism>
<keyword evidence="2" id="KW-0732">Signal</keyword>